<evidence type="ECO:0000256" key="1">
    <source>
        <dbReference type="ARBA" id="ARBA00010219"/>
    </source>
</evidence>
<dbReference type="SUPFAM" id="SSF54506">
    <property type="entry name" value="Diaminopimelate epimerase-like"/>
    <property type="match status" value="2"/>
</dbReference>
<dbReference type="Gene3D" id="3.10.310.10">
    <property type="entry name" value="Diaminopimelate Epimerase, Chain A, domain 1"/>
    <property type="match status" value="2"/>
</dbReference>
<feature type="binding site" evidence="3">
    <location>
        <begin position="212"/>
        <end position="213"/>
    </location>
    <ligand>
        <name>substrate</name>
    </ligand>
</feature>
<feature type="binding site" evidence="3">
    <location>
        <begin position="201"/>
        <end position="202"/>
    </location>
    <ligand>
        <name>substrate</name>
    </ligand>
</feature>
<comment type="caution">
    <text evidence="3">Lacks conserved residue(s) required for the propagation of feature annotation.</text>
</comment>
<evidence type="ECO:0000256" key="2">
    <source>
        <dbReference type="ARBA" id="ARBA00023235"/>
    </source>
</evidence>
<feature type="site" description="Could be important to modulate the pK values of the two catalytic cysteine residues" evidence="3">
    <location>
        <position position="152"/>
    </location>
</feature>
<dbReference type="KEGG" id="gba:J421_3244"/>
<evidence type="ECO:0000256" key="3">
    <source>
        <dbReference type="HAMAP-Rule" id="MF_00197"/>
    </source>
</evidence>
<evidence type="ECO:0000313" key="6">
    <source>
        <dbReference type="Proteomes" id="UP000019151"/>
    </source>
</evidence>
<accession>W0RJ39</accession>
<name>W0RJ39_9BACT</name>
<reference evidence="5 6" key="1">
    <citation type="journal article" date="2014" name="Genome Announc.">
        <title>Genome Sequence and Methylome of Soil Bacterium Gemmatirosa kalamazoonensis KBS708T, a Member of the Rarely Cultivated Gemmatimonadetes Phylum.</title>
        <authorList>
            <person name="Debruyn J.M."/>
            <person name="Radosevich M."/>
            <person name="Wommack K.E."/>
            <person name="Polson S.W."/>
            <person name="Hauser L.J."/>
            <person name="Fawaz M.N."/>
            <person name="Korlach J."/>
            <person name="Tsai Y.C."/>
        </authorList>
    </citation>
    <scope>NUCLEOTIDE SEQUENCE [LARGE SCALE GENOMIC DNA]</scope>
    <source>
        <strain evidence="5 6">KBS708</strain>
    </source>
</reference>
<dbReference type="InterPro" id="IPR001653">
    <property type="entry name" value="DAP_epimerase_DapF"/>
</dbReference>
<dbReference type="HOGENOM" id="CLU_053306_3_2_0"/>
<dbReference type="UniPathway" id="UPA00034">
    <property type="reaction ID" value="UER00025"/>
</dbReference>
<protein>
    <recommendedName>
        <fullName evidence="3 4">Diaminopimelate epimerase</fullName>
        <shortName evidence="3">DAP epimerase</shortName>
        <ecNumber evidence="3 4">5.1.1.7</ecNumber>
    </recommendedName>
    <alternativeName>
        <fullName evidence="3">PLP-independent amino acid racemase</fullName>
    </alternativeName>
</protein>
<dbReference type="Proteomes" id="UP000019151">
    <property type="component" value="Chromosome"/>
</dbReference>
<feature type="active site" description="Proton donor" evidence="3">
    <location>
        <position position="78"/>
    </location>
</feature>
<keyword evidence="6" id="KW-1185">Reference proteome</keyword>
<comment type="subunit">
    <text evidence="3">Homodimer.</text>
</comment>
<dbReference type="OrthoDB" id="9805408at2"/>
<dbReference type="GO" id="GO:0005829">
    <property type="term" value="C:cytosol"/>
    <property type="evidence" value="ECO:0007669"/>
    <property type="project" value="TreeGrafter"/>
</dbReference>
<feature type="binding site" evidence="3">
    <location>
        <position position="16"/>
    </location>
    <ligand>
        <name>substrate</name>
    </ligand>
</feature>
<dbReference type="EC" id="5.1.1.7" evidence="3 4"/>
<feature type="binding site" evidence="3">
    <location>
        <position position="69"/>
    </location>
    <ligand>
        <name>substrate</name>
    </ligand>
</feature>
<dbReference type="FunCoup" id="W0RJ39">
    <property type="interactions" value="528"/>
</dbReference>
<comment type="pathway">
    <text evidence="3">Amino-acid biosynthesis; L-lysine biosynthesis via DAP pathway; DL-2,6-diaminopimelate from LL-2,6-diaminopimelate: step 1/1.</text>
</comment>
<gene>
    <name evidence="3" type="primary">dapF</name>
    <name evidence="5" type="ORF">J421_3244</name>
</gene>
<comment type="function">
    <text evidence="3">Catalyzes the stereoinversion of LL-2,6-diaminopimelate (L,L-DAP) to meso-diaminopimelate (meso-DAP), a precursor of L-lysine and an essential component of the bacterial peptidoglycan.</text>
</comment>
<dbReference type="HAMAP" id="MF_00197">
    <property type="entry name" value="DAP_epimerase"/>
    <property type="match status" value="1"/>
</dbReference>
<sequence>MAERGREFYKMCGSGNDFVFFDARDQAPGALETPELIQRMCARGTGIGADGVVFLERSAAATVGLRYFNSDGSPASLCGNATLCTARLAVELGAADPSGFTIATDAGVMAARFRDARPEIDFAPVQELTADAPVRSGAAERRIGYARAGVPHLVVEVPDIEAVPLASRGRELRFDAALRDGANVNFVAPGPDGAWYMRTYERGVEGETLACGTGAVATAAVLGAWGAADGPATTIVTRSGRPLVITRGAAGRGPSLAGEGRIVFVGRLREVE</sequence>
<dbReference type="PANTHER" id="PTHR31689">
    <property type="entry name" value="DIAMINOPIMELATE EPIMERASE, CHLOROPLASTIC"/>
    <property type="match status" value="1"/>
</dbReference>
<keyword evidence="2 3" id="KW-0413">Isomerase</keyword>
<feature type="active site" description="Proton acceptor" evidence="3">
    <location>
        <position position="211"/>
    </location>
</feature>
<organism evidence="5 6">
    <name type="scientific">Gemmatirosa kalamazoonensis</name>
    <dbReference type="NCBI Taxonomy" id="861299"/>
    <lineage>
        <taxon>Bacteria</taxon>
        <taxon>Pseudomonadati</taxon>
        <taxon>Gemmatimonadota</taxon>
        <taxon>Gemmatimonadia</taxon>
        <taxon>Gemmatimonadales</taxon>
        <taxon>Gemmatimonadaceae</taxon>
        <taxon>Gemmatirosa</taxon>
    </lineage>
</organism>
<comment type="catalytic activity">
    <reaction evidence="3">
        <text>(2S,6S)-2,6-diaminopimelate = meso-2,6-diaminopimelate</text>
        <dbReference type="Rhea" id="RHEA:15393"/>
        <dbReference type="ChEBI" id="CHEBI:57609"/>
        <dbReference type="ChEBI" id="CHEBI:57791"/>
        <dbReference type="EC" id="5.1.1.7"/>
    </reaction>
</comment>
<dbReference type="Pfam" id="PF01678">
    <property type="entry name" value="DAP_epimerase"/>
    <property type="match status" value="2"/>
</dbReference>
<proteinExistence type="inferred from homology"/>
<evidence type="ECO:0000313" key="5">
    <source>
        <dbReference type="EMBL" id="AHG90781.1"/>
    </source>
</evidence>
<dbReference type="STRING" id="861299.J421_3244"/>
<dbReference type="NCBIfam" id="TIGR00652">
    <property type="entry name" value="DapF"/>
    <property type="match status" value="1"/>
</dbReference>
<dbReference type="PATRIC" id="fig|861299.3.peg.3297"/>
<feature type="site" description="Could be important to modulate the pK values of the two catalytic cysteine residues" evidence="3">
    <location>
        <position position="201"/>
    </location>
</feature>
<dbReference type="PANTHER" id="PTHR31689:SF0">
    <property type="entry name" value="DIAMINOPIMELATE EPIMERASE"/>
    <property type="match status" value="1"/>
</dbReference>
<dbReference type="GO" id="GO:0008837">
    <property type="term" value="F:diaminopimelate epimerase activity"/>
    <property type="evidence" value="ECO:0007669"/>
    <property type="project" value="UniProtKB-UniRule"/>
</dbReference>
<dbReference type="InParanoid" id="W0RJ39"/>
<feature type="binding site" evidence="3">
    <location>
        <begin position="79"/>
        <end position="80"/>
    </location>
    <ligand>
        <name>substrate</name>
    </ligand>
</feature>
<keyword evidence="3" id="KW-0028">Amino-acid biosynthesis</keyword>
<dbReference type="EMBL" id="CP007128">
    <property type="protein sequence ID" value="AHG90781.1"/>
    <property type="molecule type" value="Genomic_DNA"/>
</dbReference>
<keyword evidence="3" id="KW-0457">Lysine biosynthesis</keyword>
<keyword evidence="3" id="KW-0963">Cytoplasm</keyword>
<evidence type="ECO:0000256" key="4">
    <source>
        <dbReference type="NCBIfam" id="TIGR00652"/>
    </source>
</evidence>
<dbReference type="GO" id="GO:0009089">
    <property type="term" value="P:lysine biosynthetic process via diaminopimelate"/>
    <property type="evidence" value="ECO:0007669"/>
    <property type="project" value="UniProtKB-UniRule"/>
</dbReference>
<dbReference type="eggNOG" id="COG0253">
    <property type="taxonomic scope" value="Bacteria"/>
</dbReference>
<comment type="subcellular location">
    <subcellularLocation>
        <location evidence="3">Cytoplasm</location>
    </subcellularLocation>
</comment>
<dbReference type="RefSeq" id="WP_025412247.1">
    <property type="nucleotide sequence ID" value="NZ_CP007128.1"/>
</dbReference>
<dbReference type="AlphaFoldDB" id="W0RJ39"/>
<feature type="binding site" evidence="3">
    <location>
        <position position="183"/>
    </location>
    <ligand>
        <name>substrate</name>
    </ligand>
</feature>
<comment type="similarity">
    <text evidence="1 3">Belongs to the diaminopimelate epimerase family.</text>
</comment>